<reference evidence="2 3" key="1">
    <citation type="submission" date="2015-03" db="EMBL/GenBank/DDBJ databases">
        <title>Draft genome of the nematode, Opisthorchis viverrini.</title>
        <authorList>
            <person name="Mitreva M."/>
        </authorList>
    </citation>
    <scope>NUCLEOTIDE SEQUENCE [LARGE SCALE GENOMIC DNA]</scope>
    <source>
        <strain evidence="2">Khon Kaen</strain>
    </source>
</reference>
<evidence type="ECO:0000313" key="2">
    <source>
        <dbReference type="EMBL" id="OON19596.1"/>
    </source>
</evidence>
<proteinExistence type="predicted"/>
<feature type="transmembrane region" description="Helical" evidence="1">
    <location>
        <begin position="119"/>
        <end position="138"/>
    </location>
</feature>
<dbReference type="EMBL" id="KV893182">
    <property type="protein sequence ID" value="OON19596.1"/>
    <property type="molecule type" value="Genomic_DNA"/>
</dbReference>
<evidence type="ECO:0000256" key="1">
    <source>
        <dbReference type="SAM" id="Phobius"/>
    </source>
</evidence>
<name>A0A1S8WYV4_OPIVI</name>
<dbReference type="Proteomes" id="UP000243686">
    <property type="component" value="Unassembled WGS sequence"/>
</dbReference>
<gene>
    <name evidence="2" type="ORF">X801_04536</name>
</gene>
<protein>
    <submittedName>
        <fullName evidence="2">Uncharacterized protein</fullName>
    </submittedName>
</protein>
<feature type="non-terminal residue" evidence="2">
    <location>
        <position position="149"/>
    </location>
</feature>
<keyword evidence="1" id="KW-1133">Transmembrane helix</keyword>
<organism evidence="2 3">
    <name type="scientific">Opisthorchis viverrini</name>
    <name type="common">Southeast Asian liver fluke</name>
    <dbReference type="NCBI Taxonomy" id="6198"/>
    <lineage>
        <taxon>Eukaryota</taxon>
        <taxon>Metazoa</taxon>
        <taxon>Spiralia</taxon>
        <taxon>Lophotrochozoa</taxon>
        <taxon>Platyhelminthes</taxon>
        <taxon>Trematoda</taxon>
        <taxon>Digenea</taxon>
        <taxon>Opisthorchiida</taxon>
        <taxon>Opisthorchiata</taxon>
        <taxon>Opisthorchiidae</taxon>
        <taxon>Opisthorchis</taxon>
    </lineage>
</organism>
<sequence>MKHTKLRNGPGKYAVHSVVLPKKSGTPNWDGSKAFFKVMLRSRNAKQLTANGEPLLASCQLLVREPFEKMKPETPPILASSSTSSPTNNIKRSSKMSVFARHYRALMWKNFVLRRRRPYFLVAELLVPVSIPVILLIIRSQEPDKPRPT</sequence>
<keyword evidence="1" id="KW-0472">Membrane</keyword>
<keyword evidence="1" id="KW-0812">Transmembrane</keyword>
<keyword evidence="3" id="KW-1185">Reference proteome</keyword>
<evidence type="ECO:0000313" key="3">
    <source>
        <dbReference type="Proteomes" id="UP000243686"/>
    </source>
</evidence>
<dbReference type="AlphaFoldDB" id="A0A1S8WYV4"/>
<accession>A0A1S8WYV4</accession>